<reference evidence="2" key="1">
    <citation type="journal article" date="2021" name="New Phytol.">
        <title>Evolutionary innovations through gain and loss of genes in the ectomycorrhizal Boletales.</title>
        <authorList>
            <person name="Wu G."/>
            <person name="Miyauchi S."/>
            <person name="Morin E."/>
            <person name="Kuo A."/>
            <person name="Drula E."/>
            <person name="Varga T."/>
            <person name="Kohler A."/>
            <person name="Feng B."/>
            <person name="Cao Y."/>
            <person name="Lipzen A."/>
            <person name="Daum C."/>
            <person name="Hundley H."/>
            <person name="Pangilinan J."/>
            <person name="Johnson J."/>
            <person name="Barry K."/>
            <person name="LaButti K."/>
            <person name="Ng V."/>
            <person name="Ahrendt S."/>
            <person name="Min B."/>
            <person name="Choi I.G."/>
            <person name="Park H."/>
            <person name="Plett J.M."/>
            <person name="Magnuson J."/>
            <person name="Spatafora J.W."/>
            <person name="Nagy L.G."/>
            <person name="Henrissat B."/>
            <person name="Grigoriev I.V."/>
            <person name="Yang Z.L."/>
            <person name="Xu J."/>
            <person name="Martin F.M."/>
        </authorList>
    </citation>
    <scope>NUCLEOTIDE SEQUENCE</scope>
    <source>
        <strain evidence="2">KKN 215</strain>
    </source>
</reference>
<proteinExistence type="predicted"/>
<name>A0A8K0UD71_9AGAR</name>
<protein>
    <submittedName>
        <fullName evidence="2">Uncharacterized protein</fullName>
    </submittedName>
</protein>
<organism evidence="2 3">
    <name type="scientific">Cristinia sonorae</name>
    <dbReference type="NCBI Taxonomy" id="1940300"/>
    <lineage>
        <taxon>Eukaryota</taxon>
        <taxon>Fungi</taxon>
        <taxon>Dikarya</taxon>
        <taxon>Basidiomycota</taxon>
        <taxon>Agaricomycotina</taxon>
        <taxon>Agaricomycetes</taxon>
        <taxon>Agaricomycetidae</taxon>
        <taxon>Agaricales</taxon>
        <taxon>Pleurotineae</taxon>
        <taxon>Stephanosporaceae</taxon>
        <taxon>Cristinia</taxon>
    </lineage>
</organism>
<keyword evidence="3" id="KW-1185">Reference proteome</keyword>
<feature type="compositionally biased region" description="Low complexity" evidence="1">
    <location>
        <begin position="39"/>
        <end position="60"/>
    </location>
</feature>
<feature type="compositionally biased region" description="Polar residues" evidence="1">
    <location>
        <begin position="96"/>
        <end position="110"/>
    </location>
</feature>
<dbReference type="EMBL" id="JAEVFJ010000082">
    <property type="protein sequence ID" value="KAH8070766.1"/>
    <property type="molecule type" value="Genomic_DNA"/>
</dbReference>
<sequence length="172" mass="18519">MDRHHWTTHHTSPLERTALWVEAQTQQSYADASPPPSPTSSIMKNSSSPSSTPPQSNRTTASSEQSIATASSTARRRGPPPSPSAASAMRPFPITVPSSSNVHTLGTQRQLPFPQSPPGTGYPMALEVVPPRVEAERSQSKASRPSMVKKRRPSLLGRISSLGDWKKDDGGK</sequence>
<comment type="caution">
    <text evidence="2">The sequence shown here is derived from an EMBL/GenBank/DDBJ whole genome shotgun (WGS) entry which is preliminary data.</text>
</comment>
<feature type="region of interest" description="Disordered" evidence="1">
    <location>
        <begin position="1"/>
        <end position="172"/>
    </location>
</feature>
<evidence type="ECO:0000313" key="2">
    <source>
        <dbReference type="EMBL" id="KAH8070766.1"/>
    </source>
</evidence>
<dbReference type="Proteomes" id="UP000813824">
    <property type="component" value="Unassembled WGS sequence"/>
</dbReference>
<gene>
    <name evidence="2" type="ORF">BXZ70DRAFT_775421</name>
</gene>
<evidence type="ECO:0000313" key="3">
    <source>
        <dbReference type="Proteomes" id="UP000813824"/>
    </source>
</evidence>
<dbReference type="OrthoDB" id="2755270at2759"/>
<evidence type="ECO:0000256" key="1">
    <source>
        <dbReference type="SAM" id="MobiDB-lite"/>
    </source>
</evidence>
<accession>A0A8K0UD71</accession>
<dbReference type="AlphaFoldDB" id="A0A8K0UD71"/>